<dbReference type="Proteomes" id="UP001519887">
    <property type="component" value="Unassembled WGS sequence"/>
</dbReference>
<gene>
    <name evidence="2" type="ORF">K0U00_44165</name>
</gene>
<dbReference type="Gene3D" id="2.40.50.140">
    <property type="entry name" value="Nucleic acid-binding proteins"/>
    <property type="match status" value="1"/>
</dbReference>
<proteinExistence type="predicted"/>
<feature type="non-terminal residue" evidence="2">
    <location>
        <position position="1"/>
    </location>
</feature>
<accession>A0ABS7CJE2</accession>
<evidence type="ECO:0000313" key="3">
    <source>
        <dbReference type="Proteomes" id="UP001519887"/>
    </source>
</evidence>
<dbReference type="InterPro" id="IPR002810">
    <property type="entry name" value="NfeD-like_C"/>
</dbReference>
<protein>
    <submittedName>
        <fullName evidence="2">Nodulation protein NfeD</fullName>
    </submittedName>
</protein>
<evidence type="ECO:0000259" key="1">
    <source>
        <dbReference type="Pfam" id="PF01957"/>
    </source>
</evidence>
<keyword evidence="3" id="KW-1185">Reference proteome</keyword>
<feature type="domain" description="NfeD-like C-terminal" evidence="1">
    <location>
        <begin position="2"/>
        <end position="50"/>
    </location>
</feature>
<dbReference type="EMBL" id="JAHZIK010002669">
    <property type="protein sequence ID" value="MBW7461072.1"/>
    <property type="molecule type" value="Genomic_DNA"/>
</dbReference>
<name>A0ABS7CJE2_9BACL</name>
<organism evidence="2 3">
    <name type="scientific">Paenibacillus sepulcri</name>
    <dbReference type="NCBI Taxonomy" id="359917"/>
    <lineage>
        <taxon>Bacteria</taxon>
        <taxon>Bacillati</taxon>
        <taxon>Bacillota</taxon>
        <taxon>Bacilli</taxon>
        <taxon>Bacillales</taxon>
        <taxon>Paenibacillaceae</taxon>
        <taxon>Paenibacillus</taxon>
    </lineage>
</organism>
<dbReference type="InterPro" id="IPR012340">
    <property type="entry name" value="NA-bd_OB-fold"/>
</dbReference>
<evidence type="ECO:0000313" key="2">
    <source>
        <dbReference type="EMBL" id="MBW7461072.1"/>
    </source>
</evidence>
<reference evidence="2 3" key="1">
    <citation type="submission" date="2021-07" db="EMBL/GenBank/DDBJ databases">
        <title>Paenibacillus radiodurans sp. nov., isolated from the southeastern edge of Tengger Desert.</title>
        <authorList>
            <person name="Zhang G."/>
        </authorList>
    </citation>
    <scope>NUCLEOTIDE SEQUENCE [LARGE SCALE GENOMIC DNA]</scope>
    <source>
        <strain evidence="2 3">CCM 7311</strain>
    </source>
</reference>
<comment type="caution">
    <text evidence="2">The sequence shown here is derived from an EMBL/GenBank/DDBJ whole genome shotgun (WGS) entry which is preliminary data.</text>
</comment>
<sequence length="56" mass="6073">MRGRSVTPLRPAGTAIIGEQRVDVVTQGEFIAANAEIQVIKVEGTRVVVQQLNENI</sequence>
<dbReference type="Pfam" id="PF01957">
    <property type="entry name" value="NfeD"/>
    <property type="match status" value="1"/>
</dbReference>